<proteinExistence type="inferred from homology"/>
<accession>A0ABT5EXJ4</accession>
<evidence type="ECO:0000313" key="8">
    <source>
        <dbReference type="Proteomes" id="UP001221411"/>
    </source>
</evidence>
<dbReference type="InterPro" id="IPR058649">
    <property type="entry name" value="CzcB_C"/>
</dbReference>
<feature type="domain" description="CzcB-like barrel-sandwich hybrid" evidence="5">
    <location>
        <begin position="81"/>
        <end position="218"/>
    </location>
</feature>
<dbReference type="NCBIfam" id="TIGR01730">
    <property type="entry name" value="RND_mfp"/>
    <property type="match status" value="1"/>
</dbReference>
<gene>
    <name evidence="7" type="ORF">POL67_32380</name>
</gene>
<evidence type="ECO:0000259" key="5">
    <source>
        <dbReference type="Pfam" id="PF25973"/>
    </source>
</evidence>
<dbReference type="PROSITE" id="PS51257">
    <property type="entry name" value="PROKAR_LIPOPROTEIN"/>
    <property type="match status" value="1"/>
</dbReference>
<comment type="similarity">
    <text evidence="1">Belongs to the membrane fusion protein (MFP) (TC 8.A.1) family.</text>
</comment>
<sequence>MMLRSAIACAFALLLTACGKGAPPSPVTLKPPYEALDTGRLRIREDLASQFNFAPARASDVQAKLQGFGRVAFAPNASYAVRVPFPAFVERVHVAVGSELQAGQALATLRSSEVARLRSELGRLSIVISAEKDGVERLEKLVNQGAASSRDLVEARARYSTAKAELQGTRLSLSAAGVSAGSGDTFELKATAGGQLLARSVDPGERVTPEDDDAAFLIGDGKKLVVRAAFPERDAPLLAEGAPCAFTVPALGAQRIEGKVVHAVRAVDRRTHTTEAACAPNTDEPRLRAEMSARVEVTVRGAERTLVVPRGAVLLRRDDRVVLVQIEPGVLERRVVEVGSNLGDDVQILKGLNEGDDVVTTNAVLLDGELDLIL</sequence>
<evidence type="ECO:0000259" key="4">
    <source>
        <dbReference type="Pfam" id="PF25954"/>
    </source>
</evidence>
<dbReference type="Gene3D" id="2.40.50.100">
    <property type="match status" value="1"/>
</dbReference>
<dbReference type="RefSeq" id="WP_271924222.1">
    <property type="nucleotide sequence ID" value="NZ_JAQNDO010000001.1"/>
</dbReference>
<dbReference type="PANTHER" id="PTHR30097">
    <property type="entry name" value="CATION EFFLUX SYSTEM PROTEIN CUSB"/>
    <property type="match status" value="1"/>
</dbReference>
<dbReference type="Proteomes" id="UP001221411">
    <property type="component" value="Unassembled WGS sequence"/>
</dbReference>
<keyword evidence="3" id="KW-0732">Signal</keyword>
<keyword evidence="2" id="KW-0813">Transport</keyword>
<evidence type="ECO:0000259" key="6">
    <source>
        <dbReference type="Pfam" id="PF25975"/>
    </source>
</evidence>
<dbReference type="PANTHER" id="PTHR30097:SF4">
    <property type="entry name" value="SLR6042 PROTEIN"/>
    <property type="match status" value="1"/>
</dbReference>
<dbReference type="InterPro" id="IPR051909">
    <property type="entry name" value="MFP_Cation_Efflux"/>
</dbReference>
<evidence type="ECO:0000256" key="3">
    <source>
        <dbReference type="SAM" id="SignalP"/>
    </source>
</evidence>
<dbReference type="Pfam" id="PF25973">
    <property type="entry name" value="BSH_CzcB"/>
    <property type="match status" value="1"/>
</dbReference>
<protein>
    <submittedName>
        <fullName evidence="7">Efflux RND transporter periplasmic adaptor subunit</fullName>
    </submittedName>
</protein>
<dbReference type="InterPro" id="IPR006143">
    <property type="entry name" value="RND_pump_MFP"/>
</dbReference>
<dbReference type="Pfam" id="PF25954">
    <property type="entry name" value="Beta-barrel_RND_2"/>
    <property type="match status" value="1"/>
</dbReference>
<dbReference type="EMBL" id="JAQNDO010000001">
    <property type="protein sequence ID" value="MDC0746069.1"/>
    <property type="molecule type" value="Genomic_DNA"/>
</dbReference>
<feature type="signal peptide" evidence="3">
    <location>
        <begin position="1"/>
        <end position="21"/>
    </location>
</feature>
<feature type="domain" description="CusB-like beta-barrel" evidence="4">
    <location>
        <begin position="226"/>
        <end position="298"/>
    </location>
</feature>
<dbReference type="SUPFAM" id="SSF111369">
    <property type="entry name" value="HlyD-like secretion proteins"/>
    <property type="match status" value="1"/>
</dbReference>
<reference evidence="7 8" key="1">
    <citation type="submission" date="2022-11" db="EMBL/GenBank/DDBJ databases">
        <title>Minimal conservation of predation-associated metabolite biosynthetic gene clusters underscores biosynthetic potential of Myxococcota including descriptions for ten novel species: Archangium lansinium sp. nov., Myxococcus landrumus sp. nov., Nannocystis bai.</title>
        <authorList>
            <person name="Ahearne A."/>
            <person name="Stevens C."/>
            <person name="Dowd S."/>
        </authorList>
    </citation>
    <scope>NUCLEOTIDE SEQUENCE [LARGE SCALE GENOMIC DNA]</scope>
    <source>
        <strain evidence="7 8">RJM3</strain>
    </source>
</reference>
<name>A0ABT5EXJ4_9BACT</name>
<feature type="chain" id="PRO_5045053723" evidence="3">
    <location>
        <begin position="22"/>
        <end position="374"/>
    </location>
</feature>
<dbReference type="Pfam" id="PF25975">
    <property type="entry name" value="CzcB_C"/>
    <property type="match status" value="1"/>
</dbReference>
<dbReference type="InterPro" id="IPR058792">
    <property type="entry name" value="Beta-barrel_RND_2"/>
</dbReference>
<organism evidence="7 8">
    <name type="scientific">Polyangium mundeleinium</name>
    <dbReference type="NCBI Taxonomy" id="2995306"/>
    <lineage>
        <taxon>Bacteria</taxon>
        <taxon>Pseudomonadati</taxon>
        <taxon>Myxococcota</taxon>
        <taxon>Polyangia</taxon>
        <taxon>Polyangiales</taxon>
        <taxon>Polyangiaceae</taxon>
        <taxon>Polyangium</taxon>
    </lineage>
</organism>
<dbReference type="InterPro" id="IPR058647">
    <property type="entry name" value="BSH_CzcB-like"/>
</dbReference>
<evidence type="ECO:0000313" key="7">
    <source>
        <dbReference type="EMBL" id="MDC0746069.1"/>
    </source>
</evidence>
<dbReference type="Gene3D" id="2.40.30.170">
    <property type="match status" value="1"/>
</dbReference>
<dbReference type="Gene3D" id="2.40.420.20">
    <property type="match status" value="1"/>
</dbReference>
<evidence type="ECO:0000256" key="2">
    <source>
        <dbReference type="ARBA" id="ARBA00022448"/>
    </source>
</evidence>
<feature type="domain" description="CzcB-like C-terminal circularly permuted SH3-like" evidence="6">
    <location>
        <begin position="307"/>
        <end position="363"/>
    </location>
</feature>
<evidence type="ECO:0000256" key="1">
    <source>
        <dbReference type="ARBA" id="ARBA00009477"/>
    </source>
</evidence>
<comment type="caution">
    <text evidence="7">The sequence shown here is derived from an EMBL/GenBank/DDBJ whole genome shotgun (WGS) entry which is preliminary data.</text>
</comment>
<keyword evidence="8" id="KW-1185">Reference proteome</keyword>